<dbReference type="Proteomes" id="UP000553034">
    <property type="component" value="Unassembled WGS sequence"/>
</dbReference>
<sequence length="158" mass="17715">MSLDSELKVALQAQRKKPKQTFAAIITKVNDDDTVDVKDITDFPYTKVRLKASVKELANKLVIYPKVGSNVLVSMIGNDENTLVISNIDEAEKIKGIINQTEFEVDNEGYKINRKGENLKKVLNDFIDEVNKILVVNGTTINVAAVEEIKLRLNKILK</sequence>
<evidence type="ECO:0000313" key="1">
    <source>
        <dbReference type="EMBL" id="MBB4117859.1"/>
    </source>
</evidence>
<reference evidence="1 2" key="1">
    <citation type="submission" date="2020-08" db="EMBL/GenBank/DDBJ databases">
        <title>Genomic Encyclopedia of Type Strains, Phase IV (KMG-IV): sequencing the most valuable type-strain genomes for metagenomic binning, comparative biology and taxonomic classification.</title>
        <authorList>
            <person name="Goeker M."/>
        </authorList>
    </citation>
    <scope>NUCLEOTIDE SEQUENCE [LARGE SCALE GENOMIC DNA]</scope>
    <source>
        <strain evidence="1 2">DSM 29568</strain>
    </source>
</reference>
<evidence type="ECO:0000313" key="2">
    <source>
        <dbReference type="Proteomes" id="UP000553034"/>
    </source>
</evidence>
<gene>
    <name evidence="1" type="ORF">GGR32_000131</name>
</gene>
<dbReference type="AlphaFoldDB" id="A0A840EHF6"/>
<protein>
    <submittedName>
        <fullName evidence="1">Uncharacterized protein</fullName>
    </submittedName>
</protein>
<name>A0A840EHF6_9FLAO</name>
<organism evidence="1 2">
    <name type="scientific">Mesonia hippocampi</name>
    <dbReference type="NCBI Taxonomy" id="1628250"/>
    <lineage>
        <taxon>Bacteria</taxon>
        <taxon>Pseudomonadati</taxon>
        <taxon>Bacteroidota</taxon>
        <taxon>Flavobacteriia</taxon>
        <taxon>Flavobacteriales</taxon>
        <taxon>Flavobacteriaceae</taxon>
        <taxon>Mesonia</taxon>
    </lineage>
</organism>
<dbReference type="EMBL" id="JACIFO010000001">
    <property type="protein sequence ID" value="MBB4117859.1"/>
    <property type="molecule type" value="Genomic_DNA"/>
</dbReference>
<dbReference type="RefSeq" id="WP_183475515.1">
    <property type="nucleotide sequence ID" value="NZ_JACIFO010000001.1"/>
</dbReference>
<keyword evidence="2" id="KW-1185">Reference proteome</keyword>
<accession>A0A840EHF6</accession>
<comment type="caution">
    <text evidence="1">The sequence shown here is derived from an EMBL/GenBank/DDBJ whole genome shotgun (WGS) entry which is preliminary data.</text>
</comment>
<proteinExistence type="predicted"/>